<sequence length="109" mass="12480">MFKDQYPTVGIGDQLLSKEIEYPNNLTAAEYHELAVGSAIHPSLIERNFSHIEGETVYEYLFTSPEIPRRNAGRVTDGFLKAYLHLLAGGMWISGLDPQRNWRPMEWGR</sequence>
<reference evidence="1 2" key="1">
    <citation type="journal article" date="2020" name="ISME J.">
        <title>Comparative genomics reveals insights into cyanobacterial evolution and habitat adaptation.</title>
        <authorList>
            <person name="Chen M.Y."/>
            <person name="Teng W.K."/>
            <person name="Zhao L."/>
            <person name="Hu C.X."/>
            <person name="Zhou Y.K."/>
            <person name="Han B.P."/>
            <person name="Song L.R."/>
            <person name="Shu W.S."/>
        </authorList>
    </citation>
    <scope>NUCLEOTIDE SEQUENCE [LARGE SCALE GENOMIC DNA]</scope>
    <source>
        <strain evidence="1 2">FACHB-3921</strain>
    </source>
</reference>
<dbReference type="RefSeq" id="WP_190572809.1">
    <property type="nucleotide sequence ID" value="NZ_JACJQL010000119.1"/>
</dbReference>
<dbReference type="EMBL" id="JACJQL010000119">
    <property type="protein sequence ID" value="MBD2255714.1"/>
    <property type="molecule type" value="Genomic_DNA"/>
</dbReference>
<comment type="caution">
    <text evidence="1">The sequence shown here is derived from an EMBL/GenBank/DDBJ whole genome shotgun (WGS) entry which is preliminary data.</text>
</comment>
<keyword evidence="2" id="KW-1185">Reference proteome</keyword>
<accession>A0ABR8BPV7</accession>
<protein>
    <submittedName>
        <fullName evidence="1">Uncharacterized protein</fullName>
    </submittedName>
</protein>
<organism evidence="1 2">
    <name type="scientific">Nostoc parmelioides FACHB-3921</name>
    <dbReference type="NCBI Taxonomy" id="2692909"/>
    <lineage>
        <taxon>Bacteria</taxon>
        <taxon>Bacillati</taxon>
        <taxon>Cyanobacteriota</taxon>
        <taxon>Cyanophyceae</taxon>
        <taxon>Nostocales</taxon>
        <taxon>Nostocaceae</taxon>
        <taxon>Nostoc</taxon>
    </lineage>
</organism>
<dbReference type="Proteomes" id="UP000621307">
    <property type="component" value="Unassembled WGS sequence"/>
</dbReference>
<name>A0ABR8BPV7_9NOSO</name>
<feature type="non-terminal residue" evidence="1">
    <location>
        <position position="109"/>
    </location>
</feature>
<evidence type="ECO:0000313" key="2">
    <source>
        <dbReference type="Proteomes" id="UP000621307"/>
    </source>
</evidence>
<proteinExistence type="predicted"/>
<evidence type="ECO:0000313" key="1">
    <source>
        <dbReference type="EMBL" id="MBD2255714.1"/>
    </source>
</evidence>
<gene>
    <name evidence="1" type="ORF">H6G14_31490</name>
</gene>